<dbReference type="EMBL" id="CP001736">
    <property type="protein sequence ID" value="ADB30195.1"/>
    <property type="molecule type" value="Genomic_DNA"/>
</dbReference>
<accession>D2Q2L4</accession>
<dbReference type="GO" id="GO:0016747">
    <property type="term" value="F:acyltransferase activity, transferring groups other than amino-acyl groups"/>
    <property type="evidence" value="ECO:0007669"/>
    <property type="project" value="InterPro"/>
</dbReference>
<dbReference type="InterPro" id="IPR000182">
    <property type="entry name" value="GNAT_dom"/>
</dbReference>
<dbReference type="STRING" id="479435.Kfla_1091"/>
<sequence length="302" mass="33248">MTATVRTAITDADYEAWRAVRIAVLPYERCPTVAELRERDRPGRLMLLAEADGHVVGSGLADRSGDGERASLTPRVHPEFRRRGVGTSLLRALADHAVAQGYDAAGTGVDDDGSRLFAERFGFVETDRQVEQVRQLGDEPWPAAPTEYRIVSVADRPELWPAAYHQVALPTLPDMDLPVPLRVSPTDWETEWINDPAAMFVAVAGDTVIGVAGLLLDTDRPERAEVAYTAVRREWRGKSVAATLKRTSMAWAADHGITEIYTWTQRGNDAMRRLNEHLGFSYGIVSITLRAPLPLAGLGPQQ</sequence>
<evidence type="ECO:0000313" key="5">
    <source>
        <dbReference type="Proteomes" id="UP000007967"/>
    </source>
</evidence>
<dbReference type="CDD" id="cd04301">
    <property type="entry name" value="NAT_SF"/>
    <property type="match status" value="2"/>
</dbReference>
<evidence type="ECO:0000313" key="4">
    <source>
        <dbReference type="EMBL" id="ADB30195.1"/>
    </source>
</evidence>
<dbReference type="eggNOG" id="COG1670">
    <property type="taxonomic scope" value="Bacteria"/>
</dbReference>
<dbReference type="PANTHER" id="PTHR43877">
    <property type="entry name" value="AMINOALKYLPHOSPHONATE N-ACETYLTRANSFERASE-RELATED-RELATED"/>
    <property type="match status" value="1"/>
</dbReference>
<keyword evidence="2" id="KW-0012">Acyltransferase</keyword>
<dbReference type="KEGG" id="kfl:Kfla_1091"/>
<reference evidence="4 5" key="2">
    <citation type="journal article" date="2010" name="Stand. Genomic Sci.">
        <title>Complete genome sequence of Kribbella flavida type strain (IFO 14399).</title>
        <authorList>
            <person name="Pukall R."/>
            <person name="Lapidus A."/>
            <person name="Glavina Del Rio T."/>
            <person name="Copeland A."/>
            <person name="Tice H."/>
            <person name="Cheng J.-F."/>
            <person name="Lucas S."/>
            <person name="Chen F."/>
            <person name="Nolan M."/>
            <person name="LaButti K."/>
            <person name="Pati A."/>
            <person name="Ivanova N."/>
            <person name="Mavrommatis K."/>
            <person name="Mikhailova N."/>
            <person name="Pitluck S."/>
            <person name="Bruce D."/>
            <person name="Goodwin L."/>
            <person name="Land M."/>
            <person name="Hauser L."/>
            <person name="Chang Y.-J."/>
            <person name="Jeffries C.D."/>
            <person name="Chen A."/>
            <person name="Palaniappan K."/>
            <person name="Chain P."/>
            <person name="Rohde M."/>
            <person name="Goeker M."/>
            <person name="Bristow J."/>
            <person name="Eisen J.A."/>
            <person name="Markowitz V."/>
            <person name="Hugenholtz P."/>
            <person name="Kyrpides N.C."/>
            <person name="Klenk H.-P."/>
            <person name="Brettin T."/>
        </authorList>
    </citation>
    <scope>NUCLEOTIDE SEQUENCE [LARGE SCALE GENOMIC DNA]</scope>
    <source>
        <strain evidence="5">DSM 17836 / JCM 10339 / NBRC 14399</strain>
    </source>
</reference>
<feature type="domain" description="N-acetyltransferase" evidence="3">
    <location>
        <begin position="146"/>
        <end position="300"/>
    </location>
</feature>
<evidence type="ECO:0000256" key="2">
    <source>
        <dbReference type="ARBA" id="ARBA00023315"/>
    </source>
</evidence>
<dbReference type="HOGENOM" id="CLU_920657_0_0_11"/>
<reference evidence="5" key="1">
    <citation type="submission" date="2009-09" db="EMBL/GenBank/DDBJ databases">
        <title>The complete genome of Kribbella flavida DSM 17836.</title>
        <authorList>
            <consortium name="US DOE Joint Genome Institute (JGI-PGF)"/>
            <person name="Lucas S."/>
            <person name="Copeland A."/>
            <person name="Lapidus A."/>
            <person name="Glavina del Rio T."/>
            <person name="Dalin E."/>
            <person name="Tice H."/>
            <person name="Bruce D."/>
            <person name="Goodwin L."/>
            <person name="Pitluck S."/>
            <person name="Kyrpides N."/>
            <person name="Mavromatis K."/>
            <person name="Ivanova N."/>
            <person name="Saunders E."/>
            <person name="Brettin T."/>
            <person name="Detter J.C."/>
            <person name="Han C."/>
            <person name="Larimer F."/>
            <person name="Land M."/>
            <person name="Hauser L."/>
            <person name="Markowitz V."/>
            <person name="Cheng J.-F."/>
            <person name="Hugenholtz P."/>
            <person name="Woyke T."/>
            <person name="Wu D."/>
            <person name="Pukall R."/>
            <person name="Klenk H.-P."/>
            <person name="Eisen J.A."/>
        </authorList>
    </citation>
    <scope>NUCLEOTIDE SEQUENCE [LARGE SCALE GENOMIC DNA]</scope>
    <source>
        <strain evidence="5">DSM 17836 / JCM 10339 / NBRC 14399</strain>
    </source>
</reference>
<dbReference type="OrthoDB" id="3376052at2"/>
<dbReference type="AlphaFoldDB" id="D2Q2L4"/>
<feature type="domain" description="N-acetyltransferase" evidence="3">
    <location>
        <begin position="3"/>
        <end position="151"/>
    </location>
</feature>
<dbReference type="InterPro" id="IPR016181">
    <property type="entry name" value="Acyl_CoA_acyltransferase"/>
</dbReference>
<dbReference type="SUPFAM" id="SSF55729">
    <property type="entry name" value="Acyl-CoA N-acyltransferases (Nat)"/>
    <property type="match status" value="2"/>
</dbReference>
<dbReference type="PANTHER" id="PTHR43877:SF1">
    <property type="entry name" value="ACETYLTRANSFERASE"/>
    <property type="match status" value="1"/>
</dbReference>
<dbReference type="eggNOG" id="COG3153">
    <property type="taxonomic scope" value="Bacteria"/>
</dbReference>
<gene>
    <name evidence="4" type="ordered locus">Kfla_1091</name>
</gene>
<organism evidence="4 5">
    <name type="scientific">Kribbella flavida (strain DSM 17836 / JCM 10339 / NBRC 14399)</name>
    <dbReference type="NCBI Taxonomy" id="479435"/>
    <lineage>
        <taxon>Bacteria</taxon>
        <taxon>Bacillati</taxon>
        <taxon>Actinomycetota</taxon>
        <taxon>Actinomycetes</taxon>
        <taxon>Propionibacteriales</taxon>
        <taxon>Kribbellaceae</taxon>
        <taxon>Kribbella</taxon>
    </lineage>
</organism>
<dbReference type="Proteomes" id="UP000007967">
    <property type="component" value="Chromosome"/>
</dbReference>
<name>D2Q2L4_KRIFD</name>
<dbReference type="Pfam" id="PF00583">
    <property type="entry name" value="Acetyltransf_1"/>
    <property type="match status" value="2"/>
</dbReference>
<keyword evidence="5" id="KW-1185">Reference proteome</keyword>
<proteinExistence type="predicted"/>
<dbReference type="PROSITE" id="PS51186">
    <property type="entry name" value="GNAT"/>
    <property type="match status" value="2"/>
</dbReference>
<dbReference type="Gene3D" id="3.40.630.30">
    <property type="match status" value="1"/>
</dbReference>
<dbReference type="RefSeq" id="WP_012918751.1">
    <property type="nucleotide sequence ID" value="NC_013729.1"/>
</dbReference>
<evidence type="ECO:0000259" key="3">
    <source>
        <dbReference type="PROSITE" id="PS51186"/>
    </source>
</evidence>
<evidence type="ECO:0000256" key="1">
    <source>
        <dbReference type="ARBA" id="ARBA00022679"/>
    </source>
</evidence>
<dbReference type="InterPro" id="IPR050832">
    <property type="entry name" value="Bact_Acetyltransf"/>
</dbReference>
<keyword evidence="1 4" id="KW-0808">Transferase</keyword>
<protein>
    <submittedName>
        <fullName evidence="4">GCN5-related N-acetyltransferase</fullName>
    </submittedName>
</protein>